<dbReference type="Pfam" id="PF22972">
    <property type="entry name" value="EVH1_PP4R3"/>
    <property type="match status" value="1"/>
</dbReference>
<comment type="subcellular location">
    <subcellularLocation>
        <location evidence="1">Nucleus</location>
    </subcellularLocation>
</comment>
<dbReference type="SUPFAM" id="SSF48371">
    <property type="entry name" value="ARM repeat"/>
    <property type="match status" value="1"/>
</dbReference>
<feature type="domain" description="Serine/threonine-protein phosphatase 4 regulatory subunit 3-like central" evidence="4">
    <location>
        <begin position="225"/>
        <end position="823"/>
    </location>
</feature>
<dbReference type="GO" id="GO:0030289">
    <property type="term" value="C:protein phosphatase 4 complex"/>
    <property type="evidence" value="ECO:0007669"/>
    <property type="project" value="TreeGrafter"/>
</dbReference>
<dbReference type="InterPro" id="IPR011993">
    <property type="entry name" value="PH-like_dom_sf"/>
</dbReference>
<dbReference type="InterPro" id="IPR051137">
    <property type="entry name" value="PP4R3-like"/>
</dbReference>
<accession>A0A4S8MYK9</accession>
<protein>
    <submittedName>
        <fullName evidence="6">DUF625-domain-containing protein</fullName>
    </submittedName>
</protein>
<dbReference type="EMBL" id="ML179035">
    <property type="protein sequence ID" value="THV08201.1"/>
    <property type="molecule type" value="Genomic_DNA"/>
</dbReference>
<dbReference type="PANTHER" id="PTHR23318">
    <property type="entry name" value="ATP SYNTHASE GAMMA-RELATED"/>
    <property type="match status" value="1"/>
</dbReference>
<dbReference type="Gene3D" id="2.30.29.30">
    <property type="entry name" value="Pleckstrin-homology domain (PH domain)/Phosphotyrosine-binding domain (PTB)"/>
    <property type="match status" value="1"/>
</dbReference>
<dbReference type="GO" id="GO:0072542">
    <property type="term" value="F:protein phosphatase activator activity"/>
    <property type="evidence" value="ECO:0007669"/>
    <property type="project" value="TreeGrafter"/>
</dbReference>
<dbReference type="Pfam" id="PF04802">
    <property type="entry name" value="PP4R3"/>
    <property type="match status" value="1"/>
</dbReference>
<organism evidence="6 7">
    <name type="scientific">Dendrothele bispora (strain CBS 962.96)</name>
    <dbReference type="NCBI Taxonomy" id="1314807"/>
    <lineage>
        <taxon>Eukaryota</taxon>
        <taxon>Fungi</taxon>
        <taxon>Dikarya</taxon>
        <taxon>Basidiomycota</taxon>
        <taxon>Agaricomycotina</taxon>
        <taxon>Agaricomycetes</taxon>
        <taxon>Agaricomycetidae</taxon>
        <taxon>Agaricales</taxon>
        <taxon>Agaricales incertae sedis</taxon>
        <taxon>Dendrothele</taxon>
    </lineage>
</organism>
<feature type="region of interest" description="Disordered" evidence="3">
    <location>
        <begin position="1"/>
        <end position="36"/>
    </location>
</feature>
<evidence type="ECO:0000259" key="4">
    <source>
        <dbReference type="Pfam" id="PF04802"/>
    </source>
</evidence>
<reference evidence="6 7" key="1">
    <citation type="journal article" date="2019" name="Nat. Ecol. Evol.">
        <title>Megaphylogeny resolves global patterns of mushroom evolution.</title>
        <authorList>
            <person name="Varga T."/>
            <person name="Krizsan K."/>
            <person name="Foldi C."/>
            <person name="Dima B."/>
            <person name="Sanchez-Garcia M."/>
            <person name="Sanchez-Ramirez S."/>
            <person name="Szollosi G.J."/>
            <person name="Szarkandi J.G."/>
            <person name="Papp V."/>
            <person name="Albert L."/>
            <person name="Andreopoulos W."/>
            <person name="Angelini C."/>
            <person name="Antonin V."/>
            <person name="Barry K.W."/>
            <person name="Bougher N.L."/>
            <person name="Buchanan P."/>
            <person name="Buyck B."/>
            <person name="Bense V."/>
            <person name="Catcheside P."/>
            <person name="Chovatia M."/>
            <person name="Cooper J."/>
            <person name="Damon W."/>
            <person name="Desjardin D."/>
            <person name="Finy P."/>
            <person name="Geml J."/>
            <person name="Haridas S."/>
            <person name="Hughes K."/>
            <person name="Justo A."/>
            <person name="Karasinski D."/>
            <person name="Kautmanova I."/>
            <person name="Kiss B."/>
            <person name="Kocsube S."/>
            <person name="Kotiranta H."/>
            <person name="LaButti K.M."/>
            <person name="Lechner B.E."/>
            <person name="Liimatainen K."/>
            <person name="Lipzen A."/>
            <person name="Lukacs Z."/>
            <person name="Mihaltcheva S."/>
            <person name="Morgado L.N."/>
            <person name="Niskanen T."/>
            <person name="Noordeloos M.E."/>
            <person name="Ohm R.A."/>
            <person name="Ortiz-Santana B."/>
            <person name="Ovrebo C."/>
            <person name="Racz N."/>
            <person name="Riley R."/>
            <person name="Savchenko A."/>
            <person name="Shiryaev A."/>
            <person name="Soop K."/>
            <person name="Spirin V."/>
            <person name="Szebenyi C."/>
            <person name="Tomsovsky M."/>
            <person name="Tulloss R.E."/>
            <person name="Uehling J."/>
            <person name="Grigoriev I.V."/>
            <person name="Vagvolgyi C."/>
            <person name="Papp T."/>
            <person name="Martin F.M."/>
            <person name="Miettinen O."/>
            <person name="Hibbett D.S."/>
            <person name="Nagy L.G."/>
        </authorList>
    </citation>
    <scope>NUCLEOTIDE SEQUENCE [LARGE SCALE GENOMIC DNA]</scope>
    <source>
        <strain evidence="6 7">CBS 962.96</strain>
    </source>
</reference>
<gene>
    <name evidence="6" type="ORF">K435DRAFT_958807</name>
</gene>
<feature type="region of interest" description="Disordered" evidence="3">
    <location>
        <begin position="938"/>
        <end position="1125"/>
    </location>
</feature>
<dbReference type="InterPro" id="IPR055236">
    <property type="entry name" value="EVH1_PP4R3"/>
</dbReference>
<sequence>MSDDGGQQHESLSLIVIPSSDDPDVGAGSTSEDSVLDVNGQVDLIESTQESARVSGDVNNVISDEEQDYPHGSDPNEMKRVKVYKLVGSSWLDQGTAFCMGHLSEDGSEALLTAQSERAPEDIILSTVIRNNDTYARQQETLIVWTEPDGVDYALSFQDPEGCSEVWNFIMDIQRHLNGISEEPGSINIDSSSPLIGPEPNSSATTTSIIRTGDLPSPSMGMIEEIDKAIKALSRHQPAKERICEYIQAEEYIKQLIEVMHAAEEVKSLQNLHALCSLMQTILMLNDHSIYESILDDELFFDVVGMLEYDPEFPTYKANYREFLYQSSRYHQPINIQDPEIQRKIHHTYRLQFLKDVVLARVLDDSTFNVLNSCIIFNQIDIITHVQADENFLMDIAKLFVHEEILNHARKNQQQQMQQQRFGQRPMMISLQSPEASVPVNGGHLQSPKLANGILPTSDTSTSTSVPASSPSTMYFFAPPDDILGEEQVTHRQQVILLIQQLCIMGKNVQLPAKMALFRTLVDRGILFAVQWALSRPEKDTASKPILSAGGEILAALLDHDVNGVRGHVLRQVMVIERESTVGRKGAADAETILELCCKIMAQSKDMAIQNQIGDALRVWLDLPLGGADIVSAMGTEASQALASKLGRKDDPGTERFMDYFYKDCVHILFKPFSELQEWKNCSDSVLPLTREQTNRYVYLCDLLYNFTLQHQFRSHFFVLTTNIVLRVATLLKAKDKHLRHAAFRFFRLLLKQNNQNIHGQIMKHDILKPILDLTLRESRRDNLLSCSCQEYFEHMRRENMKDLIKFCMTKHESAIRALAKTPLGGQRFNLFIRRWEMNNEPPPLDMKDKPLDPRWPVQSRAAPDAEEELYFNGEDEDDYIQPISQQWPRSNGPSPLHANSYKRRRRMAVAGPLASRGIRPQHHHVPLRALGPLVDYDDDEENAAPADGNKGIKDSPNASSIDVDVPPSSPQLSHRQVGSPNGVPLKPLSSEDDEQDNMLEALVNSRPQSPAPGLMASLDELGPMRPGEKRRREEDEDEELLERLSKSSKKPDLGAGKQKEADDASTGTGGSSSSGSLAVRVKSSEEPPKKLKLKLISPKASSIASSTPSTPVPSEPGAKDGDTG</sequence>
<evidence type="ECO:0000313" key="7">
    <source>
        <dbReference type="Proteomes" id="UP000297245"/>
    </source>
</evidence>
<dbReference type="GO" id="GO:0006974">
    <property type="term" value="P:DNA damage response"/>
    <property type="evidence" value="ECO:0007669"/>
    <property type="project" value="TreeGrafter"/>
</dbReference>
<name>A0A4S8MYK9_DENBC</name>
<dbReference type="InterPro" id="IPR006887">
    <property type="entry name" value="P4R3-like_central_dom"/>
</dbReference>
<evidence type="ECO:0000256" key="3">
    <source>
        <dbReference type="SAM" id="MobiDB-lite"/>
    </source>
</evidence>
<proteinExistence type="predicted"/>
<dbReference type="InterPro" id="IPR016024">
    <property type="entry name" value="ARM-type_fold"/>
</dbReference>
<feature type="compositionally biased region" description="Low complexity" evidence="3">
    <location>
        <begin position="1095"/>
        <end position="1110"/>
    </location>
</feature>
<dbReference type="AlphaFoldDB" id="A0A4S8MYK9"/>
<feature type="region of interest" description="Disordered" evidence="3">
    <location>
        <begin position="48"/>
        <end position="76"/>
    </location>
</feature>
<feature type="compositionally biased region" description="Polar residues" evidence="3">
    <location>
        <begin position="192"/>
        <end position="210"/>
    </location>
</feature>
<feature type="region of interest" description="Disordered" evidence="3">
    <location>
        <begin position="192"/>
        <end position="211"/>
    </location>
</feature>
<keyword evidence="7" id="KW-1185">Reference proteome</keyword>
<dbReference type="PANTHER" id="PTHR23318:SF0">
    <property type="entry name" value="SERINE_THREONINE-PROTEIN PHOSPHATASE 4 REGULATORY SUBUNIT 3"/>
    <property type="match status" value="1"/>
</dbReference>
<evidence type="ECO:0000313" key="6">
    <source>
        <dbReference type="EMBL" id="THV08201.1"/>
    </source>
</evidence>
<dbReference type="Proteomes" id="UP000297245">
    <property type="component" value="Unassembled WGS sequence"/>
</dbReference>
<evidence type="ECO:0000256" key="2">
    <source>
        <dbReference type="ARBA" id="ARBA00023242"/>
    </source>
</evidence>
<dbReference type="GO" id="GO:0005654">
    <property type="term" value="C:nucleoplasm"/>
    <property type="evidence" value="ECO:0007669"/>
    <property type="project" value="TreeGrafter"/>
</dbReference>
<feature type="compositionally biased region" description="Basic and acidic residues" evidence="3">
    <location>
        <begin position="1042"/>
        <end position="1063"/>
    </location>
</feature>
<evidence type="ECO:0000256" key="1">
    <source>
        <dbReference type="ARBA" id="ARBA00004123"/>
    </source>
</evidence>
<keyword evidence="2" id="KW-0539">Nucleus</keyword>
<evidence type="ECO:0000259" key="5">
    <source>
        <dbReference type="Pfam" id="PF22972"/>
    </source>
</evidence>
<dbReference type="OrthoDB" id="27483at2759"/>
<feature type="compositionally biased region" description="Polar residues" evidence="3">
    <location>
        <begin position="48"/>
        <end position="62"/>
    </location>
</feature>
<feature type="domain" description="PP4R3 EVH1-like" evidence="5">
    <location>
        <begin position="79"/>
        <end position="177"/>
    </location>
</feature>